<evidence type="ECO:0000256" key="1">
    <source>
        <dbReference type="ARBA" id="ARBA00006484"/>
    </source>
</evidence>
<feature type="transmembrane region" description="Helical" evidence="4">
    <location>
        <begin position="6"/>
        <end position="26"/>
    </location>
</feature>
<comment type="similarity">
    <text evidence="1">Belongs to the short-chain dehydrogenases/reductases (SDR) family.</text>
</comment>
<dbReference type="PANTHER" id="PTHR24320:SF148">
    <property type="entry name" value="NAD(P)-BINDING ROSSMANN-FOLD SUPERFAMILY PROTEIN"/>
    <property type="match status" value="1"/>
</dbReference>
<keyword evidence="4" id="KW-0812">Transmembrane</keyword>
<dbReference type="EMBL" id="CAKOGP040002413">
    <property type="protein sequence ID" value="CAJ1968868.1"/>
    <property type="molecule type" value="Genomic_DNA"/>
</dbReference>
<dbReference type="PRINTS" id="PR00081">
    <property type="entry name" value="GDHRDH"/>
</dbReference>
<dbReference type="Pfam" id="PF00106">
    <property type="entry name" value="adh_short"/>
    <property type="match status" value="1"/>
</dbReference>
<keyword evidence="2" id="KW-0560">Oxidoreductase</keyword>
<gene>
    <name evidence="5" type="ORF">CYCCA115_LOCUS23435</name>
</gene>
<dbReference type="GO" id="GO:0016491">
    <property type="term" value="F:oxidoreductase activity"/>
    <property type="evidence" value="ECO:0007669"/>
    <property type="project" value="UniProtKB-KW"/>
</dbReference>
<keyword evidence="4" id="KW-0472">Membrane</keyword>
<evidence type="ECO:0000256" key="2">
    <source>
        <dbReference type="ARBA" id="ARBA00023002"/>
    </source>
</evidence>
<feature type="region of interest" description="Disordered" evidence="3">
    <location>
        <begin position="28"/>
        <end position="49"/>
    </location>
</feature>
<dbReference type="SUPFAM" id="SSF51735">
    <property type="entry name" value="NAD(P)-binding Rossmann-fold domains"/>
    <property type="match status" value="1"/>
</dbReference>
<dbReference type="InterPro" id="IPR002347">
    <property type="entry name" value="SDR_fam"/>
</dbReference>
<dbReference type="PANTHER" id="PTHR24320">
    <property type="entry name" value="RETINOL DEHYDROGENASE"/>
    <property type="match status" value="1"/>
</dbReference>
<dbReference type="AlphaFoldDB" id="A0AAD2JP44"/>
<organism evidence="5 6">
    <name type="scientific">Cylindrotheca closterium</name>
    <dbReference type="NCBI Taxonomy" id="2856"/>
    <lineage>
        <taxon>Eukaryota</taxon>
        <taxon>Sar</taxon>
        <taxon>Stramenopiles</taxon>
        <taxon>Ochrophyta</taxon>
        <taxon>Bacillariophyta</taxon>
        <taxon>Bacillariophyceae</taxon>
        <taxon>Bacillariophycidae</taxon>
        <taxon>Bacillariales</taxon>
        <taxon>Bacillariaceae</taxon>
        <taxon>Cylindrotheca</taxon>
    </lineage>
</organism>
<sequence length="506" mass="55574">MVLSRILLFLVITIINGIAYGFVPTAGNNSSHKRKFETRSSRHSKWKSSPRRQCNQKDLIRRKASLVESIESLLESKQPSGVSRAYLECMIEKRGLRENFVVVVTGAVGGIGLALCEAIVAMGGLIVAMDYQEEGLLELQDKYPDRVKTIVADFQDMSSVSEAADWIQDQVSHIDIMVCNAGVAYMFGDDNVELASSSKQGYDKLFQINYLSHHLLVEKLLTKMDKANGRVVHITSGLHMGADGSGLVTPSLKGLKESFNNYKSVRDFGPAASRSGNSRLPNHVAVAYGNSKLAQLWHAATLNRLGVIEATCACPSWAATGIAGGNKEATQLLAKFAFSPQPKVDEVAGPALRSILDAMLLPTEDLKAAGVMDGSRMLGNSRVFDTVFPQNNDRPNSVMTFLSRCFDREKWVMVFASYIVLLLQRWGHNDGEGDGPIFQKTSYECRMNLKGQQQLYEWSELAIAPFLAERNAAAAESLEVPVLLTPTSNKEDDDMEDEEKLLVAAA</sequence>
<evidence type="ECO:0000313" key="6">
    <source>
        <dbReference type="Proteomes" id="UP001295423"/>
    </source>
</evidence>
<keyword evidence="6" id="KW-1185">Reference proteome</keyword>
<name>A0AAD2JP44_9STRA</name>
<comment type="caution">
    <text evidence="5">The sequence shown here is derived from an EMBL/GenBank/DDBJ whole genome shotgun (WGS) entry which is preliminary data.</text>
</comment>
<evidence type="ECO:0000256" key="3">
    <source>
        <dbReference type="SAM" id="MobiDB-lite"/>
    </source>
</evidence>
<evidence type="ECO:0008006" key="7">
    <source>
        <dbReference type="Google" id="ProtNLM"/>
    </source>
</evidence>
<dbReference type="Gene3D" id="3.40.50.720">
    <property type="entry name" value="NAD(P)-binding Rossmann-like Domain"/>
    <property type="match status" value="1"/>
</dbReference>
<dbReference type="Proteomes" id="UP001295423">
    <property type="component" value="Unassembled WGS sequence"/>
</dbReference>
<evidence type="ECO:0000313" key="5">
    <source>
        <dbReference type="EMBL" id="CAJ1968868.1"/>
    </source>
</evidence>
<keyword evidence="4" id="KW-1133">Transmembrane helix</keyword>
<dbReference type="InterPro" id="IPR036291">
    <property type="entry name" value="NAD(P)-bd_dom_sf"/>
</dbReference>
<evidence type="ECO:0000256" key="4">
    <source>
        <dbReference type="SAM" id="Phobius"/>
    </source>
</evidence>
<proteinExistence type="inferred from homology"/>
<accession>A0AAD2JP44</accession>
<feature type="transmembrane region" description="Helical" evidence="4">
    <location>
        <begin position="100"/>
        <end position="129"/>
    </location>
</feature>
<reference evidence="5" key="1">
    <citation type="submission" date="2023-08" db="EMBL/GenBank/DDBJ databases">
        <authorList>
            <person name="Audoor S."/>
            <person name="Bilcke G."/>
        </authorList>
    </citation>
    <scope>NUCLEOTIDE SEQUENCE</scope>
</reference>
<feature type="compositionally biased region" description="Basic residues" evidence="3">
    <location>
        <begin position="31"/>
        <end position="49"/>
    </location>
</feature>
<protein>
    <recommendedName>
        <fullName evidence="7">Protochlorophyllide reductase</fullName>
    </recommendedName>
</protein>